<feature type="domain" description="G-protein coupled receptors family 3 profile" evidence="9">
    <location>
        <begin position="586"/>
        <end position="835"/>
    </location>
</feature>
<gene>
    <name evidence="10" type="ORF">QYM36_005874</name>
</gene>
<dbReference type="PROSITE" id="PS50259">
    <property type="entry name" value="G_PROTEIN_RECEP_F3_4"/>
    <property type="match status" value="1"/>
</dbReference>
<keyword evidence="2 7" id="KW-0812">Transmembrane</keyword>
<feature type="transmembrane region" description="Helical" evidence="7">
    <location>
        <begin position="700"/>
        <end position="721"/>
    </location>
</feature>
<feature type="transmembrane region" description="Helical" evidence="7">
    <location>
        <begin position="802"/>
        <end position="821"/>
    </location>
</feature>
<dbReference type="PANTHER" id="PTHR24060">
    <property type="entry name" value="METABOTROPIC GLUTAMATE RECEPTOR"/>
    <property type="match status" value="1"/>
</dbReference>
<reference evidence="10" key="1">
    <citation type="submission" date="2023-07" db="EMBL/GenBank/DDBJ databases">
        <title>Chromosome-level genome assembly of Artemia franciscana.</title>
        <authorList>
            <person name="Jo E."/>
        </authorList>
    </citation>
    <scope>NUCLEOTIDE SEQUENCE</scope>
    <source>
        <tissue evidence="10">Whole body</tissue>
    </source>
</reference>
<dbReference type="InterPro" id="IPR017978">
    <property type="entry name" value="GPCR_3_C"/>
</dbReference>
<dbReference type="Pfam" id="PF00003">
    <property type="entry name" value="7tm_3"/>
    <property type="match status" value="1"/>
</dbReference>
<evidence type="ECO:0000313" key="10">
    <source>
        <dbReference type="EMBL" id="KAK2718683.1"/>
    </source>
</evidence>
<evidence type="ECO:0000256" key="8">
    <source>
        <dbReference type="SAM" id="SignalP"/>
    </source>
</evidence>
<dbReference type="GO" id="GO:0004930">
    <property type="term" value="F:G protein-coupled receptor activity"/>
    <property type="evidence" value="ECO:0007669"/>
    <property type="project" value="InterPro"/>
</dbReference>
<accession>A0AA88I0G8</accession>
<organism evidence="10 11">
    <name type="scientific">Artemia franciscana</name>
    <name type="common">Brine shrimp</name>
    <name type="synonym">Artemia sanfranciscana</name>
    <dbReference type="NCBI Taxonomy" id="6661"/>
    <lineage>
        <taxon>Eukaryota</taxon>
        <taxon>Metazoa</taxon>
        <taxon>Ecdysozoa</taxon>
        <taxon>Arthropoda</taxon>
        <taxon>Crustacea</taxon>
        <taxon>Branchiopoda</taxon>
        <taxon>Anostraca</taxon>
        <taxon>Artemiidae</taxon>
        <taxon>Artemia</taxon>
    </lineage>
</organism>
<proteinExistence type="predicted"/>
<sequence>MRIIVWNMLWIYALCLAIEYGYCDDSKRVTVALIIDGHHSGSYPIDGNEEKVHNQLEAAAFWATEVINNQSGPFHSKIDIKPVRGFVSKADAVTILNDLMKKENGTSPVIGAIGVGDPKLLRDVASVLAANDVVLMTASPRATENLLHESNSAQYVVAAAPGVEAVARATVAVAKALRAKTLRLVGTCTQALQEATKISRRLAIPVTDVHLIEEDALLTSDGGVFKDLLGLPDQDQAIAAFLEPHEMARLVILLERHSNYQSEQSTWLLGCLGSVDKVAARDWSMNLGTTHFLIEPHMPVLEGFKDYYMQSKGKSLQKNFKQDPEVPYIVRAMSTLGAAVQLMDMNNCSQISYLHNNTIEQLSIPCTSSMDNITLQRRVLRELKKLSLPLSKTSQWGPREISGVTRHISHNGRLSNNGYLVYRLSPGGDELDPAAWYSDEEGLVLAAISHTSNGRSFVFGHTHSGPPLSAVPPFQGPEELGELENSVETLSTQSSKFSTGKGVIIPIDTESNREFIELEETESVRPIIIRKNDQRRKSTFLPPIPNIIRKKDLVANQSSERRISEFLEESQLVAARPLAEISMSKTWAAALIAVAVTVILGTIYVMSFITMRIFQGSVAGHQGFTYLLLFSIIGMCSIVLLYVLAPSENICALRVFLTPLALSISYSLLLVQLMYINCQRLAFNIASTVSGGRHGRTPSFPLYVTLFLALAVQIAISSGWYSHQDPRLSSMLEQGGCPATPEDLACLHVYPLVLLLIVTVYGVILRSKQEARWITVAALSSTPFLIIWGMMCFLAPDGIMDISTSLLLIILSGVLLGTIFIPKVHGMTRAPPKTVKMSPFVKKVENPMGLSRTLPFVKRDPIILNIETLKPRAVANRYYPFTEITPRNAPYTLPRTMPEPQTPKKIQASSPHRISPFQEVPPPYRRTPPADLASNSTATFKSYRRSSTHRLGFDI</sequence>
<evidence type="ECO:0000256" key="1">
    <source>
        <dbReference type="ARBA" id="ARBA00004141"/>
    </source>
</evidence>
<dbReference type="AlphaFoldDB" id="A0AA88I0G8"/>
<evidence type="ECO:0000256" key="6">
    <source>
        <dbReference type="SAM" id="MobiDB-lite"/>
    </source>
</evidence>
<evidence type="ECO:0000256" key="5">
    <source>
        <dbReference type="ARBA" id="ARBA00023180"/>
    </source>
</evidence>
<evidence type="ECO:0000259" key="9">
    <source>
        <dbReference type="PROSITE" id="PS50259"/>
    </source>
</evidence>
<evidence type="ECO:0000256" key="7">
    <source>
        <dbReference type="SAM" id="Phobius"/>
    </source>
</evidence>
<feature type="transmembrane region" description="Helical" evidence="7">
    <location>
        <begin position="587"/>
        <end position="611"/>
    </location>
</feature>
<evidence type="ECO:0000256" key="4">
    <source>
        <dbReference type="ARBA" id="ARBA00023136"/>
    </source>
</evidence>
<feature type="transmembrane region" description="Helical" evidence="7">
    <location>
        <begin position="656"/>
        <end position="676"/>
    </location>
</feature>
<keyword evidence="8" id="KW-0732">Signal</keyword>
<feature type="region of interest" description="Disordered" evidence="6">
    <location>
        <begin position="890"/>
        <end position="955"/>
    </location>
</feature>
<evidence type="ECO:0000256" key="2">
    <source>
        <dbReference type="ARBA" id="ARBA00022692"/>
    </source>
</evidence>
<evidence type="ECO:0000256" key="3">
    <source>
        <dbReference type="ARBA" id="ARBA00022989"/>
    </source>
</evidence>
<comment type="subcellular location">
    <subcellularLocation>
        <location evidence="1">Membrane</location>
        <topology evidence="1">Multi-pass membrane protein</topology>
    </subcellularLocation>
</comment>
<protein>
    <recommendedName>
        <fullName evidence="9">G-protein coupled receptors family 3 profile domain-containing protein</fullName>
    </recommendedName>
</protein>
<comment type="caution">
    <text evidence="10">The sequence shown here is derived from an EMBL/GenBank/DDBJ whole genome shotgun (WGS) entry which is preliminary data.</text>
</comment>
<dbReference type="Proteomes" id="UP001187531">
    <property type="component" value="Unassembled WGS sequence"/>
</dbReference>
<keyword evidence="5" id="KW-0325">Glycoprotein</keyword>
<keyword evidence="11" id="KW-1185">Reference proteome</keyword>
<feature type="transmembrane region" description="Helical" evidence="7">
    <location>
        <begin position="773"/>
        <end position="796"/>
    </location>
</feature>
<dbReference type="SUPFAM" id="SSF53822">
    <property type="entry name" value="Periplasmic binding protein-like I"/>
    <property type="match status" value="1"/>
</dbReference>
<keyword evidence="4 7" id="KW-0472">Membrane</keyword>
<feature type="signal peptide" evidence="8">
    <location>
        <begin position="1"/>
        <end position="23"/>
    </location>
</feature>
<keyword evidence="3 7" id="KW-1133">Transmembrane helix</keyword>
<evidence type="ECO:0000313" key="11">
    <source>
        <dbReference type="Proteomes" id="UP001187531"/>
    </source>
</evidence>
<feature type="transmembrane region" description="Helical" evidence="7">
    <location>
        <begin position="623"/>
        <end position="644"/>
    </location>
</feature>
<dbReference type="InterPro" id="IPR028082">
    <property type="entry name" value="Peripla_BP_I"/>
</dbReference>
<feature type="chain" id="PRO_5041682702" description="G-protein coupled receptors family 3 profile domain-containing protein" evidence="8">
    <location>
        <begin position="24"/>
        <end position="955"/>
    </location>
</feature>
<name>A0AA88I0G8_ARTSF</name>
<feature type="transmembrane region" description="Helical" evidence="7">
    <location>
        <begin position="748"/>
        <end position="766"/>
    </location>
</feature>
<dbReference type="GO" id="GO:0016020">
    <property type="term" value="C:membrane"/>
    <property type="evidence" value="ECO:0007669"/>
    <property type="project" value="UniProtKB-SubCell"/>
</dbReference>
<dbReference type="InterPro" id="IPR050726">
    <property type="entry name" value="mGluR"/>
</dbReference>
<dbReference type="EMBL" id="JAVRJZ010000009">
    <property type="protein sequence ID" value="KAK2718683.1"/>
    <property type="molecule type" value="Genomic_DNA"/>
</dbReference>